<sequence>MGDQVDIFCPLGQITQRRCKEVPGGAATLLGLISAGRKGWEGKPSPSRESLPGVRRPAAPGPSLRDLGPRAPAKVRRKGGGASPENDACGGRAGSVPRSQPPAPAFTALGRGANSWGAFSRTDGPSPGRPADCLPAECGAGPRPGRARRGRILGPAAGSAGAAGPDTASQTGLAREHTRKPRESLASPRGGRLNLRSRPSGRHDAIRAPRSRFRCCGESSNRNRSGPSLHLGRETTNRDMASGGRSGPDFSGILWGGGEPHSLGKRGLESCFCHVLAVRDLETTLKPPMDLETTYARSVSEPWVNVSSAC</sequence>
<feature type="compositionally biased region" description="Low complexity" evidence="1">
    <location>
        <begin position="135"/>
        <end position="144"/>
    </location>
</feature>
<feature type="compositionally biased region" description="Low complexity" evidence="1">
    <location>
        <begin position="152"/>
        <end position="165"/>
    </location>
</feature>
<dbReference type="GeneID" id="111145022"/>
<evidence type="ECO:0000256" key="1">
    <source>
        <dbReference type="SAM" id="MobiDB-lite"/>
    </source>
</evidence>
<dbReference type="RefSeq" id="XP_022355350.1">
    <property type="nucleotide sequence ID" value="XM_022499642.1"/>
</dbReference>
<dbReference type="Proteomes" id="UP000248482">
    <property type="component" value="Unplaced"/>
</dbReference>
<proteinExistence type="predicted"/>
<dbReference type="AlphaFoldDB" id="A0A2Y9JC64"/>
<organism evidence="2 3">
    <name type="scientific">Enhydra lutris kenyoni</name>
    <name type="common">northern sea otter</name>
    <dbReference type="NCBI Taxonomy" id="391180"/>
    <lineage>
        <taxon>Eukaryota</taxon>
        <taxon>Metazoa</taxon>
        <taxon>Chordata</taxon>
        <taxon>Craniata</taxon>
        <taxon>Vertebrata</taxon>
        <taxon>Euteleostomi</taxon>
        <taxon>Mammalia</taxon>
        <taxon>Eutheria</taxon>
        <taxon>Laurasiatheria</taxon>
        <taxon>Carnivora</taxon>
        <taxon>Caniformia</taxon>
        <taxon>Musteloidea</taxon>
        <taxon>Mustelidae</taxon>
        <taxon>Lutrinae</taxon>
        <taxon>Enhydra</taxon>
    </lineage>
</organism>
<keyword evidence="2" id="KW-1185">Reference proteome</keyword>
<dbReference type="KEGG" id="elk:111145022"/>
<gene>
    <name evidence="3" type="primary">LOC111145022</name>
</gene>
<evidence type="ECO:0000313" key="3">
    <source>
        <dbReference type="RefSeq" id="XP_022355350.1"/>
    </source>
</evidence>
<name>A0A2Y9JC64_ENHLU</name>
<feature type="region of interest" description="Disordered" evidence="1">
    <location>
        <begin position="35"/>
        <end position="245"/>
    </location>
</feature>
<accession>A0A2Y9JC64</accession>
<protein>
    <submittedName>
        <fullName evidence="3">Uncharacterized protein LOC111145022</fullName>
    </submittedName>
</protein>
<dbReference type="OrthoDB" id="10635306at2759"/>
<reference evidence="3" key="1">
    <citation type="submission" date="2025-08" db="UniProtKB">
        <authorList>
            <consortium name="RefSeq"/>
        </authorList>
    </citation>
    <scope>IDENTIFICATION</scope>
    <source>
        <tissue evidence="3">Blood</tissue>
    </source>
</reference>
<evidence type="ECO:0000313" key="2">
    <source>
        <dbReference type="Proteomes" id="UP000248482"/>
    </source>
</evidence>